<dbReference type="HOGENOM" id="CLU_663319_0_0_11"/>
<evidence type="ECO:0000313" key="2">
    <source>
        <dbReference type="EMBL" id="ADJ42099.1"/>
    </source>
</evidence>
<proteinExistence type="predicted"/>
<evidence type="ECO:0000313" key="3">
    <source>
        <dbReference type="Proteomes" id="UP000000328"/>
    </source>
</evidence>
<sequence>MEEHAEPQPEAAPKRRVVRAADEPVHRLLGWQRLAGNQAVVAMLGKSEPAVPVQRLMVRMPNPYGEGMHNMVGDAEVDEIEESLTAKGAAGAGGKHAWDGSWTFPPTPTTEASVFYGHGNRAKLGGVTPVDFVADVSDDQRQLKKDTAFKFVACGGGRAQAAAGTAYGHEVAEFLRASQTIVPGEDWSGALKATEGLVYYTNTYKTVVPEIPPAIDKLLIARTATAESNVRKRVTALVRDQLAAVATAQRARDFAEFRDAVATWYESDAALAGRAASVRKIVIPVAGLSNTWLGAKLNSAMDTMFGGDVGWLSLQEAFLQTLSSGNCLFDVYQLFAGIEADMKLVAKAIWAEFRNELQRQAAVPARDTGPAGRIGTHDPSTAASPDERFAKWQDFGDVLWTQWKANRLQGGNPT</sequence>
<dbReference type="GeneID" id="92868073"/>
<dbReference type="Proteomes" id="UP000000328">
    <property type="component" value="Chromosome"/>
</dbReference>
<dbReference type="AlphaFoldDB" id="A0A0H3CVZ2"/>
<gene>
    <name evidence="2" type="ordered locus">AMED_0276</name>
</gene>
<dbReference type="PATRIC" id="fig|749927.5.peg.284"/>
<evidence type="ECO:0000256" key="1">
    <source>
        <dbReference type="SAM" id="MobiDB-lite"/>
    </source>
</evidence>
<name>A0A0H3CVZ2_AMYMU</name>
<feature type="region of interest" description="Disordered" evidence="1">
    <location>
        <begin position="361"/>
        <end position="386"/>
    </location>
</feature>
<reference evidence="2 3" key="1">
    <citation type="journal article" date="2010" name="Cell Res.">
        <title>Complete genome sequence of the rifamycin SV-producing Amycolatopsis mediterranei U32 revealed its genetic characteristics in phylogeny and metabolism.</title>
        <authorList>
            <person name="Zhao W."/>
            <person name="Zhong Y."/>
            <person name="Yuan H."/>
            <person name="Wang J."/>
            <person name="Zheng H."/>
            <person name="Wang Y."/>
            <person name="Cen X."/>
            <person name="Xu F."/>
            <person name="Bai J."/>
            <person name="Han X."/>
            <person name="Lu G."/>
            <person name="Zhu Y."/>
            <person name="Shao Z."/>
            <person name="Yan H."/>
            <person name="Li C."/>
            <person name="Peng N."/>
            <person name="Zhang Z."/>
            <person name="Zhang Y."/>
            <person name="Lin W."/>
            <person name="Fan Y."/>
            <person name="Qin Z."/>
            <person name="Hu Y."/>
            <person name="Zhu B."/>
            <person name="Wang S."/>
            <person name="Ding X."/>
            <person name="Zhao G.P."/>
        </authorList>
    </citation>
    <scope>NUCLEOTIDE SEQUENCE [LARGE SCALE GENOMIC DNA]</scope>
    <source>
        <strain evidence="3">U-32</strain>
    </source>
</reference>
<dbReference type="RefSeq" id="WP_013222226.1">
    <property type="nucleotide sequence ID" value="NC_014318.1"/>
</dbReference>
<dbReference type="eggNOG" id="ENOG5031ZNG">
    <property type="taxonomic scope" value="Bacteria"/>
</dbReference>
<dbReference type="EMBL" id="CP002000">
    <property type="protein sequence ID" value="ADJ42099.1"/>
    <property type="molecule type" value="Genomic_DNA"/>
</dbReference>
<protein>
    <submittedName>
        <fullName evidence="2">Uncharacterized protein</fullName>
    </submittedName>
</protein>
<organism evidence="2 3">
    <name type="scientific">Amycolatopsis mediterranei (strain U-32)</name>
    <dbReference type="NCBI Taxonomy" id="749927"/>
    <lineage>
        <taxon>Bacteria</taxon>
        <taxon>Bacillati</taxon>
        <taxon>Actinomycetota</taxon>
        <taxon>Actinomycetes</taxon>
        <taxon>Pseudonocardiales</taxon>
        <taxon>Pseudonocardiaceae</taxon>
        <taxon>Amycolatopsis</taxon>
    </lineage>
</organism>
<accession>A0A0H3CVZ2</accession>
<dbReference type="OrthoDB" id="3637413at2"/>
<dbReference type="KEGG" id="amd:AMED_0276"/>